<name>A0ABP3NRW7_9GAMM</name>
<dbReference type="PANTHER" id="PTHR43228:SF1">
    <property type="entry name" value="TWO-COMPONENT RESPONSE REGULATOR ARR22"/>
    <property type="match status" value="1"/>
</dbReference>
<dbReference type="Proteomes" id="UP001501169">
    <property type="component" value="Unassembled WGS sequence"/>
</dbReference>
<dbReference type="Pfam" id="PF04733">
    <property type="entry name" value="Coatomer_E"/>
    <property type="match status" value="1"/>
</dbReference>
<evidence type="ECO:0000259" key="2">
    <source>
        <dbReference type="PROSITE" id="PS50110"/>
    </source>
</evidence>
<feature type="domain" description="Response regulatory" evidence="2">
    <location>
        <begin position="12"/>
        <end position="131"/>
    </location>
</feature>
<dbReference type="EMBL" id="BAAAEO010000003">
    <property type="protein sequence ID" value="GAA0552147.1"/>
    <property type="molecule type" value="Genomic_DNA"/>
</dbReference>
<sequence length="538" mass="60505">MIFQASFYKSKKLLLIEDCEPVRASIKGMLQQIGFDNITTVADAAQAMPMASKDSFDFILADFDLGSGKDALQFFADLSQQAVLRVGCCFILMSAEPRRMPVLGLLQGAPDAFILKPFSYVELEKRLAKAWNNRVKLRKAYQAVQQQDYKTAQLELDPVINAVNSSSLPALRLMAEVLMADHSYSAALKLYEQVTQQRDFSWALLGQAVALLQLQEYQAAESRLMSLIEQDDTRPEALEWLCCLYLRQGKTELAAKQLAELMKLNNVSVQAHKANGCIMLLQGQQEESSKYWQKQIQQYRFSAFDQADYYFILTRLQLEQAQRAATQEFSTRLKKAVDTLALMPQKLVNETTEAELTVLRARLSLLQGNIAQARQQFMQLVADYTPVDPEAIVDSARLAFALGEMKQADAFLAMLKDFIPAKADLTGECQRLTAQYLLQQEQQLRGQIRQWNQAGMEQAQTGKPEQALTLLRQAFVFMPCNAALVLNLLQTLTQLPADKTLKPLAKSAMAALEFSTKSAANQQRLAQLLPQLPQLYLD</sequence>
<organism evidence="3 4">
    <name type="scientific">Rheinheimera aquimaris</name>
    <dbReference type="NCBI Taxonomy" id="412437"/>
    <lineage>
        <taxon>Bacteria</taxon>
        <taxon>Pseudomonadati</taxon>
        <taxon>Pseudomonadota</taxon>
        <taxon>Gammaproteobacteria</taxon>
        <taxon>Chromatiales</taxon>
        <taxon>Chromatiaceae</taxon>
        <taxon>Rheinheimera</taxon>
    </lineage>
</organism>
<dbReference type="SUPFAM" id="SSF52172">
    <property type="entry name" value="CheY-like"/>
    <property type="match status" value="1"/>
</dbReference>
<evidence type="ECO:0000313" key="4">
    <source>
        <dbReference type="Proteomes" id="UP001501169"/>
    </source>
</evidence>
<protein>
    <recommendedName>
        <fullName evidence="2">Response regulatory domain-containing protein</fullName>
    </recommendedName>
</protein>
<evidence type="ECO:0000313" key="3">
    <source>
        <dbReference type="EMBL" id="GAA0552147.1"/>
    </source>
</evidence>
<keyword evidence="4" id="KW-1185">Reference proteome</keyword>
<reference evidence="4" key="1">
    <citation type="journal article" date="2019" name="Int. J. Syst. Evol. Microbiol.">
        <title>The Global Catalogue of Microorganisms (GCM) 10K type strain sequencing project: providing services to taxonomists for standard genome sequencing and annotation.</title>
        <authorList>
            <consortium name="The Broad Institute Genomics Platform"/>
            <consortium name="The Broad Institute Genome Sequencing Center for Infectious Disease"/>
            <person name="Wu L."/>
            <person name="Ma J."/>
        </authorList>
    </citation>
    <scope>NUCLEOTIDE SEQUENCE [LARGE SCALE GENOMIC DNA]</scope>
    <source>
        <strain evidence="4">JCM 14331</strain>
    </source>
</reference>
<dbReference type="InterPro" id="IPR011990">
    <property type="entry name" value="TPR-like_helical_dom_sf"/>
</dbReference>
<dbReference type="PANTHER" id="PTHR43228">
    <property type="entry name" value="TWO-COMPONENT RESPONSE REGULATOR"/>
    <property type="match status" value="1"/>
</dbReference>
<dbReference type="Pfam" id="PF00072">
    <property type="entry name" value="Response_reg"/>
    <property type="match status" value="1"/>
</dbReference>
<proteinExistence type="predicted"/>
<feature type="modified residue" description="4-aspartylphosphate" evidence="1">
    <location>
        <position position="62"/>
    </location>
</feature>
<dbReference type="SMART" id="SM00448">
    <property type="entry name" value="REC"/>
    <property type="match status" value="1"/>
</dbReference>
<dbReference type="InterPro" id="IPR011006">
    <property type="entry name" value="CheY-like_superfamily"/>
</dbReference>
<dbReference type="RefSeq" id="WP_226767203.1">
    <property type="nucleotide sequence ID" value="NZ_BAAAEO010000003.1"/>
</dbReference>
<dbReference type="Gene3D" id="3.40.50.2300">
    <property type="match status" value="1"/>
</dbReference>
<evidence type="ECO:0000256" key="1">
    <source>
        <dbReference type="PROSITE-ProRule" id="PRU00169"/>
    </source>
</evidence>
<dbReference type="InterPro" id="IPR052048">
    <property type="entry name" value="ST_Response_Regulator"/>
</dbReference>
<keyword evidence="1" id="KW-0597">Phosphoprotein</keyword>
<dbReference type="InterPro" id="IPR001789">
    <property type="entry name" value="Sig_transdc_resp-reg_receiver"/>
</dbReference>
<gene>
    <name evidence="3" type="ORF">GCM10009098_19790</name>
</gene>
<comment type="caution">
    <text evidence="3">The sequence shown here is derived from an EMBL/GenBank/DDBJ whole genome shotgun (WGS) entry which is preliminary data.</text>
</comment>
<dbReference type="Gene3D" id="1.25.40.10">
    <property type="entry name" value="Tetratricopeptide repeat domain"/>
    <property type="match status" value="2"/>
</dbReference>
<accession>A0ABP3NRW7</accession>
<dbReference type="SUPFAM" id="SSF48452">
    <property type="entry name" value="TPR-like"/>
    <property type="match status" value="2"/>
</dbReference>
<dbReference type="PROSITE" id="PS50110">
    <property type="entry name" value="RESPONSE_REGULATORY"/>
    <property type="match status" value="1"/>
</dbReference>